<evidence type="ECO:0000313" key="3">
    <source>
        <dbReference type="Proteomes" id="UP000295215"/>
    </source>
</evidence>
<feature type="domain" description="Outer membrane protein beta-barrel" evidence="1">
    <location>
        <begin position="43"/>
        <end position="247"/>
    </location>
</feature>
<dbReference type="Proteomes" id="UP000295215">
    <property type="component" value="Unassembled WGS sequence"/>
</dbReference>
<reference evidence="2 3" key="1">
    <citation type="submission" date="2019-03" db="EMBL/GenBank/DDBJ databases">
        <title>Genomic Encyclopedia of Archaeal and Bacterial Type Strains, Phase II (KMG-II): from individual species to whole genera.</title>
        <authorList>
            <person name="Goeker M."/>
        </authorList>
    </citation>
    <scope>NUCLEOTIDE SEQUENCE [LARGE SCALE GENOMIC DNA]</scope>
    <source>
        <strain evidence="2 3">DSM 28213</strain>
    </source>
</reference>
<evidence type="ECO:0000259" key="1">
    <source>
        <dbReference type="Pfam" id="PF13568"/>
    </source>
</evidence>
<protein>
    <submittedName>
        <fullName evidence="2">Outer membrane protein with beta-barrel domain</fullName>
    </submittedName>
</protein>
<dbReference type="AlphaFoldDB" id="A0A4R7F0T8"/>
<organism evidence="2 3">
    <name type="scientific">Myroides indicus</name>
    <dbReference type="NCBI Taxonomy" id="1323422"/>
    <lineage>
        <taxon>Bacteria</taxon>
        <taxon>Pseudomonadati</taxon>
        <taxon>Bacteroidota</taxon>
        <taxon>Flavobacteriia</taxon>
        <taxon>Flavobacteriales</taxon>
        <taxon>Flavobacteriaceae</taxon>
        <taxon>Myroides</taxon>
    </lineage>
</organism>
<evidence type="ECO:0000313" key="2">
    <source>
        <dbReference type="EMBL" id="TDS62037.1"/>
    </source>
</evidence>
<keyword evidence="3" id="KW-1185">Reference proteome</keyword>
<accession>A0A4R7F0T8</accession>
<dbReference type="OrthoDB" id="997094at2"/>
<dbReference type="EMBL" id="SOAG01000007">
    <property type="protein sequence ID" value="TDS62037.1"/>
    <property type="molecule type" value="Genomic_DNA"/>
</dbReference>
<proteinExistence type="predicted"/>
<dbReference type="InterPro" id="IPR025665">
    <property type="entry name" value="Beta-barrel_OMP_2"/>
</dbReference>
<comment type="caution">
    <text evidence="2">The sequence shown here is derived from an EMBL/GenBank/DDBJ whole genome shotgun (WGS) entry which is preliminary data.</text>
</comment>
<sequence>MKKYAFKMTAKKTYTLILQNLIVITGLFWSSIAQGQHSQLNQKHQFGIAIGAGIYSTVGKLPLEMEKKGQAGFSLEADYQYNLAPNWGISLGIGYEYAQIQYGKKALENREEYIDLDGESFTFQYHTQNYRETWSMQQINLPVMIEYSGAGKTAFYAKTGIKYSMQLKNEVEMHYSALQTSGYFPQWQLELTEPEFAGFGKFDRFSAAKEIKLHNRWAWIAEAGIKQELTSKQKLYIGLYLDLGLNDQSKAVDKSQSDLLIYNPEPGNALKPMSLAQTNRKYKSQIKTYALGIKIKYAF</sequence>
<dbReference type="Pfam" id="PF13568">
    <property type="entry name" value="OMP_b-brl_2"/>
    <property type="match status" value="1"/>
</dbReference>
<gene>
    <name evidence="2" type="ORF">C8P70_1072</name>
</gene>
<dbReference type="Gene3D" id="2.40.160.20">
    <property type="match status" value="1"/>
</dbReference>
<name>A0A4R7F0T8_9FLAO</name>